<name>V2WK75_MONRO</name>
<dbReference type="KEGG" id="mrr:Moror_8427"/>
<proteinExistence type="predicted"/>
<dbReference type="Proteomes" id="UP000017559">
    <property type="component" value="Unassembled WGS sequence"/>
</dbReference>
<dbReference type="AlphaFoldDB" id="V2WK75"/>
<protein>
    <submittedName>
        <fullName evidence="1">Uncharacterized protein</fullName>
    </submittedName>
</protein>
<reference evidence="1 2" key="1">
    <citation type="journal article" date="2014" name="BMC Genomics">
        <title>Genome and secretome analysis of the hemibiotrophic fungal pathogen, Moniliophthora roreri, which causes frosty pod rot disease of cacao: mechanisms of the biotrophic and necrotrophic phases.</title>
        <authorList>
            <person name="Meinhardt L.W."/>
            <person name="Costa G.G.L."/>
            <person name="Thomazella D.P.T."/>
            <person name="Teixeira P.J.P.L."/>
            <person name="Carazzolle M.F."/>
            <person name="Schuster S.C."/>
            <person name="Carlson J.E."/>
            <person name="Guiltinan M.J."/>
            <person name="Mieczkowski P."/>
            <person name="Farmer A."/>
            <person name="Ramaraj T."/>
            <person name="Crozier J."/>
            <person name="Davis R.E."/>
            <person name="Shao J."/>
            <person name="Melnick R.L."/>
            <person name="Pereira G.A.G."/>
            <person name="Bailey B.A."/>
        </authorList>
    </citation>
    <scope>NUCLEOTIDE SEQUENCE [LARGE SCALE GENOMIC DNA]</scope>
    <source>
        <strain evidence="1 2">MCA 2997</strain>
    </source>
</reference>
<organism evidence="1 2">
    <name type="scientific">Moniliophthora roreri (strain MCA 2997)</name>
    <name type="common">Cocoa frosty pod rot fungus</name>
    <name type="synonym">Crinipellis roreri</name>
    <dbReference type="NCBI Taxonomy" id="1381753"/>
    <lineage>
        <taxon>Eukaryota</taxon>
        <taxon>Fungi</taxon>
        <taxon>Dikarya</taxon>
        <taxon>Basidiomycota</taxon>
        <taxon>Agaricomycotina</taxon>
        <taxon>Agaricomycetes</taxon>
        <taxon>Agaricomycetidae</taxon>
        <taxon>Agaricales</taxon>
        <taxon>Marasmiineae</taxon>
        <taxon>Marasmiaceae</taxon>
        <taxon>Moniliophthora</taxon>
    </lineage>
</organism>
<comment type="caution">
    <text evidence="1">The sequence shown here is derived from an EMBL/GenBank/DDBJ whole genome shotgun (WGS) entry which is preliminary data.</text>
</comment>
<gene>
    <name evidence="1" type="ORF">Moror_8427</name>
</gene>
<dbReference type="OrthoDB" id="3003800at2759"/>
<sequence>MDKCSDYTSSNRAQMAKVCATIVHNNWQNGKGLIAAKELMIQLQKSNAAILGNSSMILTFRNDEKANWEIKFCKGFNPEHPEQLEYDPPYLLANANNSDLADLTPIYLDVTANTSIEGSRKGKQNGRGGKPENINWVRQKLQQTMGWQDFQDK</sequence>
<keyword evidence="2" id="KW-1185">Reference proteome</keyword>
<evidence type="ECO:0000313" key="2">
    <source>
        <dbReference type="Proteomes" id="UP000017559"/>
    </source>
</evidence>
<accession>V2WK75</accession>
<evidence type="ECO:0000313" key="1">
    <source>
        <dbReference type="EMBL" id="ESK82002.1"/>
    </source>
</evidence>
<dbReference type="HOGENOM" id="CLU_1845607_0_0_1"/>
<dbReference type="EMBL" id="AWSO01002117">
    <property type="protein sequence ID" value="ESK82002.1"/>
    <property type="molecule type" value="Genomic_DNA"/>
</dbReference>